<dbReference type="AlphaFoldDB" id="A0A5A7N6E8"/>
<dbReference type="Proteomes" id="UP000324996">
    <property type="component" value="Unassembled WGS sequence"/>
</dbReference>
<keyword evidence="2" id="KW-1185">Reference proteome</keyword>
<sequence length="70" mass="7583">MASRSRSRSGVPNVSTAMAINAAIAPIVHRNALKINHMTILLPREFDPRLNNQKGAMGASMKNPSIICIK</sequence>
<reference evidence="1 2" key="1">
    <citation type="submission" date="2019-09" db="EMBL/GenBank/DDBJ databases">
        <title>NBRP : Genome information of microbial organism related human and environment.</title>
        <authorList>
            <person name="Hattori M."/>
            <person name="Oshima K."/>
            <person name="Inaba H."/>
            <person name="Suda W."/>
            <person name="Sakamoto M."/>
            <person name="Iino T."/>
            <person name="Kitahara M."/>
            <person name="Oshida Y."/>
            <person name="Iida T."/>
            <person name="Kudo T."/>
            <person name="Itoh T."/>
            <person name="Ohkuma M."/>
        </authorList>
    </citation>
    <scope>NUCLEOTIDE SEQUENCE [LARGE SCALE GENOMIC DNA]</scope>
    <source>
        <strain evidence="1 2">Q-1</strain>
    </source>
</reference>
<evidence type="ECO:0000313" key="1">
    <source>
        <dbReference type="EMBL" id="GER03881.1"/>
    </source>
</evidence>
<proteinExistence type="predicted"/>
<accession>A0A5A7N6E8</accession>
<organism evidence="1 2">
    <name type="scientific">Iodidimonas nitroreducens</name>
    <dbReference type="NCBI Taxonomy" id="1236968"/>
    <lineage>
        <taxon>Bacteria</taxon>
        <taxon>Pseudomonadati</taxon>
        <taxon>Pseudomonadota</taxon>
        <taxon>Alphaproteobacteria</taxon>
        <taxon>Iodidimonadales</taxon>
        <taxon>Iodidimonadaceae</taxon>
        <taxon>Iodidimonas</taxon>
    </lineage>
</organism>
<gene>
    <name evidence="1" type="ORF">JCM17846_15630</name>
</gene>
<name>A0A5A7N6E8_9PROT</name>
<protein>
    <submittedName>
        <fullName evidence="1">Uncharacterized protein</fullName>
    </submittedName>
</protein>
<dbReference type="EMBL" id="BKCN01000006">
    <property type="protein sequence ID" value="GER03881.1"/>
    <property type="molecule type" value="Genomic_DNA"/>
</dbReference>
<evidence type="ECO:0000313" key="2">
    <source>
        <dbReference type="Proteomes" id="UP000324996"/>
    </source>
</evidence>
<comment type="caution">
    <text evidence="1">The sequence shown here is derived from an EMBL/GenBank/DDBJ whole genome shotgun (WGS) entry which is preliminary data.</text>
</comment>